<gene>
    <name evidence="1" type="ORF">I4J89_24710</name>
</gene>
<sequence>MASRPSDDDERLLRELGSALRGGAAVQERITTIGEGAFAWYGVDDELEFASLIHDSLLNEELTVRGELHRTVMFACSSVTVQVERSAGLVVGQVVPAVEGDICVLLAGGDSSWIRTDELGCFSLPEVPAEAFRLRWRTATADVVTDWIRL</sequence>
<proteinExistence type="predicted"/>
<dbReference type="EMBL" id="JADQTO010000012">
    <property type="protein sequence ID" value="MBG0564655.1"/>
    <property type="molecule type" value="Genomic_DNA"/>
</dbReference>
<evidence type="ECO:0000313" key="1">
    <source>
        <dbReference type="EMBL" id="MBG0564655.1"/>
    </source>
</evidence>
<evidence type="ECO:0000313" key="2">
    <source>
        <dbReference type="Proteomes" id="UP000598146"/>
    </source>
</evidence>
<organism evidence="1 2">
    <name type="scientific">Actinoplanes aureus</name>
    <dbReference type="NCBI Taxonomy" id="2792083"/>
    <lineage>
        <taxon>Bacteria</taxon>
        <taxon>Bacillati</taxon>
        <taxon>Actinomycetota</taxon>
        <taxon>Actinomycetes</taxon>
        <taxon>Micromonosporales</taxon>
        <taxon>Micromonosporaceae</taxon>
        <taxon>Actinoplanes</taxon>
    </lineage>
</organism>
<dbReference type="Proteomes" id="UP000598146">
    <property type="component" value="Unassembled WGS sequence"/>
</dbReference>
<dbReference type="RefSeq" id="WP_196416441.1">
    <property type="nucleotide sequence ID" value="NZ_JADQTO010000012.1"/>
</dbReference>
<comment type="caution">
    <text evidence="1">The sequence shown here is derived from an EMBL/GenBank/DDBJ whole genome shotgun (WGS) entry which is preliminary data.</text>
</comment>
<reference evidence="1" key="1">
    <citation type="submission" date="2020-11" db="EMBL/GenBank/DDBJ databases">
        <title>Isolation and identification of active actinomycetes.</title>
        <authorList>
            <person name="Sun X."/>
        </authorList>
    </citation>
    <scope>NUCLEOTIDE SEQUENCE</scope>
    <source>
        <strain evidence="1">NEAU-A11</strain>
    </source>
</reference>
<accession>A0A931CGU1</accession>
<dbReference type="AlphaFoldDB" id="A0A931CGU1"/>
<name>A0A931CGU1_9ACTN</name>
<protein>
    <submittedName>
        <fullName evidence="1">Uncharacterized protein</fullName>
    </submittedName>
</protein>
<keyword evidence="2" id="KW-1185">Reference proteome</keyword>